<organism evidence="2 3">
    <name type="scientific">Massilimicrobiota timonensis</name>
    <dbReference type="NCBI Taxonomy" id="1776392"/>
    <lineage>
        <taxon>Bacteria</taxon>
        <taxon>Bacillati</taxon>
        <taxon>Bacillota</taxon>
        <taxon>Erysipelotrichia</taxon>
        <taxon>Erysipelotrichales</taxon>
        <taxon>Erysipelotrichaceae</taxon>
        <taxon>Massilimicrobiota</taxon>
    </lineage>
</organism>
<dbReference type="Pfam" id="PF08281">
    <property type="entry name" value="Sigma70_r4_2"/>
    <property type="match status" value="1"/>
</dbReference>
<accession>A0A1Y4STK7</accession>
<evidence type="ECO:0000313" key="3">
    <source>
        <dbReference type="Proteomes" id="UP000195305"/>
    </source>
</evidence>
<gene>
    <name evidence="2" type="ORF">B5E75_10890</name>
</gene>
<dbReference type="GO" id="GO:0006352">
    <property type="term" value="P:DNA-templated transcription initiation"/>
    <property type="evidence" value="ECO:0007669"/>
    <property type="project" value="InterPro"/>
</dbReference>
<dbReference type="Gene3D" id="1.10.10.10">
    <property type="entry name" value="Winged helix-like DNA-binding domain superfamily/Winged helix DNA-binding domain"/>
    <property type="match status" value="1"/>
</dbReference>
<dbReference type="RefSeq" id="WP_087359151.1">
    <property type="nucleotide sequence ID" value="NZ_NFLJ01000034.1"/>
</dbReference>
<dbReference type="InterPro" id="IPR036388">
    <property type="entry name" value="WH-like_DNA-bd_sf"/>
</dbReference>
<dbReference type="GO" id="GO:0003677">
    <property type="term" value="F:DNA binding"/>
    <property type="evidence" value="ECO:0007669"/>
    <property type="project" value="InterPro"/>
</dbReference>
<dbReference type="OrthoDB" id="1667023at2"/>
<dbReference type="GO" id="GO:0016987">
    <property type="term" value="F:sigma factor activity"/>
    <property type="evidence" value="ECO:0007669"/>
    <property type="project" value="InterPro"/>
</dbReference>
<reference evidence="2 3" key="1">
    <citation type="journal article" date="2018" name="BMC Genomics">
        <title>Whole genome sequencing and function prediction of 133 gut anaerobes isolated from chicken caecum in pure cultures.</title>
        <authorList>
            <person name="Medvecky M."/>
            <person name="Cejkova D."/>
            <person name="Polansky O."/>
            <person name="Karasova D."/>
            <person name="Kubasova T."/>
            <person name="Cizek A."/>
            <person name="Rychlik I."/>
        </authorList>
    </citation>
    <scope>NUCLEOTIDE SEQUENCE [LARGE SCALE GENOMIC DNA]</scope>
    <source>
        <strain evidence="2 3">An13</strain>
    </source>
</reference>
<dbReference type="InterPro" id="IPR013324">
    <property type="entry name" value="RNA_pol_sigma_r3/r4-like"/>
</dbReference>
<evidence type="ECO:0000313" key="2">
    <source>
        <dbReference type="EMBL" id="OUQ33238.1"/>
    </source>
</evidence>
<evidence type="ECO:0000259" key="1">
    <source>
        <dbReference type="Pfam" id="PF08281"/>
    </source>
</evidence>
<feature type="domain" description="RNA polymerase sigma factor 70 region 4 type 2" evidence="1">
    <location>
        <begin position="123"/>
        <end position="155"/>
    </location>
</feature>
<comment type="caution">
    <text evidence="2">The sequence shown here is derived from an EMBL/GenBank/DDBJ whole genome shotgun (WGS) entry which is preliminary data.</text>
</comment>
<dbReference type="SUPFAM" id="SSF88659">
    <property type="entry name" value="Sigma3 and sigma4 domains of RNA polymerase sigma factors"/>
    <property type="match status" value="1"/>
</dbReference>
<dbReference type="Proteomes" id="UP000195305">
    <property type="component" value="Unassembled WGS sequence"/>
</dbReference>
<dbReference type="InterPro" id="IPR013249">
    <property type="entry name" value="RNA_pol_sigma70_r4_t2"/>
</dbReference>
<protein>
    <recommendedName>
        <fullName evidence="1">RNA polymerase sigma factor 70 region 4 type 2 domain-containing protein</fullName>
    </recommendedName>
</protein>
<proteinExistence type="predicted"/>
<name>A0A1Y4STK7_9FIRM</name>
<keyword evidence="3" id="KW-1185">Reference proteome</keyword>
<dbReference type="EMBL" id="NFLJ01000034">
    <property type="protein sequence ID" value="OUQ33238.1"/>
    <property type="molecule type" value="Genomic_DNA"/>
</dbReference>
<sequence>MKKEAKELAAETAKQTVLELMKNNMIKSDKRTPFQKTELLLYNYNSFLEVIKNREEQIAELQENGLRKHSISILPAMNMSHDSYIKSEQEKIDEKIAEIQFNITTTKNFINVIDKELEGLRNEKYFDIIRMKYFEGKTHDEIAEYYHCDVKTVSRQKNNLISKLQIRLFSDESIRYILLS</sequence>
<dbReference type="AlphaFoldDB" id="A0A1Y4STK7"/>